<dbReference type="RefSeq" id="WP_090075348.1">
    <property type="nucleotide sequence ID" value="NZ_FOVR01000017.1"/>
</dbReference>
<feature type="coiled-coil region" evidence="1">
    <location>
        <begin position="159"/>
        <end position="214"/>
    </location>
</feature>
<evidence type="ECO:0000313" key="3">
    <source>
        <dbReference type="EMBL" id="SFO99144.1"/>
    </source>
</evidence>
<keyword evidence="1" id="KW-0175">Coiled coil</keyword>
<dbReference type="PROSITE" id="PS51257">
    <property type="entry name" value="PROKAR_LIPOPROTEIN"/>
    <property type="match status" value="1"/>
</dbReference>
<keyword evidence="4" id="KW-1185">Reference proteome</keyword>
<dbReference type="Proteomes" id="UP000199236">
    <property type="component" value="Unassembled WGS sequence"/>
</dbReference>
<keyword evidence="2" id="KW-0732">Signal</keyword>
<gene>
    <name evidence="3" type="ORF">SAMN04488056_11772</name>
</gene>
<name>A0A1I5LP59_9HYPH</name>
<evidence type="ECO:0000313" key="4">
    <source>
        <dbReference type="Proteomes" id="UP000199236"/>
    </source>
</evidence>
<sequence>MLFIMRSLVASLFFFLSLTVSAFACLDEGNPAPDRVDDALYALFLADLEEMGMDNFVTRFCELDTEDRTLAIEIFGSAQKQETPEDQFTLLRMAIMVPDISENVAWVAKNARIREEGDDWESISIKRFVSHVRTRFPQTQTILNDDYLDKMDALYQAALEAVQSKEQAADQDIEKAKAEIDAYEKKIADLKWKIEGLKDERREYRVMRQTLEAEE</sequence>
<protein>
    <submittedName>
        <fullName evidence="3">Uncharacterized protein</fullName>
    </submittedName>
</protein>
<proteinExistence type="predicted"/>
<accession>A0A1I5LP59</accession>
<dbReference type="OrthoDB" id="9836384at2"/>
<organism evidence="3 4">
    <name type="scientific">Cohaesibacter marisflavi</name>
    <dbReference type="NCBI Taxonomy" id="655353"/>
    <lineage>
        <taxon>Bacteria</taxon>
        <taxon>Pseudomonadati</taxon>
        <taxon>Pseudomonadota</taxon>
        <taxon>Alphaproteobacteria</taxon>
        <taxon>Hyphomicrobiales</taxon>
        <taxon>Cohaesibacteraceae</taxon>
    </lineage>
</organism>
<reference evidence="3 4" key="1">
    <citation type="submission" date="2016-10" db="EMBL/GenBank/DDBJ databases">
        <authorList>
            <person name="de Groot N.N."/>
        </authorList>
    </citation>
    <scope>NUCLEOTIDE SEQUENCE [LARGE SCALE GENOMIC DNA]</scope>
    <source>
        <strain evidence="3 4">CGMCC 1.9157</strain>
    </source>
</reference>
<evidence type="ECO:0000256" key="1">
    <source>
        <dbReference type="SAM" id="Coils"/>
    </source>
</evidence>
<dbReference type="AlphaFoldDB" id="A0A1I5LP59"/>
<feature type="signal peptide" evidence="2">
    <location>
        <begin position="1"/>
        <end position="22"/>
    </location>
</feature>
<evidence type="ECO:0000256" key="2">
    <source>
        <dbReference type="SAM" id="SignalP"/>
    </source>
</evidence>
<dbReference type="EMBL" id="FOVR01000017">
    <property type="protein sequence ID" value="SFO99144.1"/>
    <property type="molecule type" value="Genomic_DNA"/>
</dbReference>
<feature type="chain" id="PRO_5011722555" evidence="2">
    <location>
        <begin position="23"/>
        <end position="215"/>
    </location>
</feature>